<evidence type="ECO:0008006" key="8">
    <source>
        <dbReference type="Google" id="ProtNLM"/>
    </source>
</evidence>
<keyword evidence="7" id="KW-1185">Reference proteome</keyword>
<evidence type="ECO:0000256" key="4">
    <source>
        <dbReference type="ARBA" id="ARBA00046271"/>
    </source>
</evidence>
<comment type="caution">
    <text evidence="6">The sequence shown here is derived from an EMBL/GenBank/DDBJ whole genome shotgun (WGS) entry which is preliminary data.</text>
</comment>
<evidence type="ECO:0000256" key="5">
    <source>
        <dbReference type="SAM" id="MobiDB-lite"/>
    </source>
</evidence>
<evidence type="ECO:0000313" key="7">
    <source>
        <dbReference type="Proteomes" id="UP000800093"/>
    </source>
</evidence>
<proteinExistence type="predicted"/>
<evidence type="ECO:0000256" key="1">
    <source>
        <dbReference type="ARBA" id="ARBA00022593"/>
    </source>
</evidence>
<dbReference type="GO" id="GO:0016559">
    <property type="term" value="P:peroxisome fission"/>
    <property type="evidence" value="ECO:0007669"/>
    <property type="project" value="InterPro"/>
</dbReference>
<keyword evidence="1" id="KW-0962">Peroxisome biogenesis</keyword>
<dbReference type="PANTHER" id="PTHR12652:SF25">
    <property type="entry name" value="MICROBODY (PEROXISOME) PROLIFERATION PROTEIN PEROXIN 11C (EUROFUNG)"/>
    <property type="match status" value="1"/>
</dbReference>
<reference evidence="7" key="1">
    <citation type="journal article" date="2020" name="Stud. Mycol.">
        <title>101 Dothideomycetes genomes: A test case for predicting lifestyles and emergence of pathogens.</title>
        <authorList>
            <person name="Haridas S."/>
            <person name="Albert R."/>
            <person name="Binder M."/>
            <person name="Bloem J."/>
            <person name="LaButti K."/>
            <person name="Salamov A."/>
            <person name="Andreopoulos B."/>
            <person name="Baker S."/>
            <person name="Barry K."/>
            <person name="Bills G."/>
            <person name="Bluhm B."/>
            <person name="Cannon C."/>
            <person name="Castanera R."/>
            <person name="Culley D."/>
            <person name="Daum C."/>
            <person name="Ezra D."/>
            <person name="Gonzalez J."/>
            <person name="Henrissat B."/>
            <person name="Kuo A."/>
            <person name="Liang C."/>
            <person name="Lipzen A."/>
            <person name="Lutzoni F."/>
            <person name="Magnuson J."/>
            <person name="Mondo S."/>
            <person name="Nolan M."/>
            <person name="Ohm R."/>
            <person name="Pangilinan J."/>
            <person name="Park H.-J."/>
            <person name="Ramirez L."/>
            <person name="Alfaro M."/>
            <person name="Sun H."/>
            <person name="Tritt A."/>
            <person name="Yoshinaga Y."/>
            <person name="Zwiers L.-H."/>
            <person name="Turgeon B."/>
            <person name="Goodwin S."/>
            <person name="Spatafora J."/>
            <person name="Crous P."/>
            <person name="Grigoriev I."/>
        </authorList>
    </citation>
    <scope>NUCLEOTIDE SEQUENCE [LARGE SCALE GENOMIC DNA]</scope>
    <source>
        <strain evidence="7">CBS 304.66</strain>
    </source>
</reference>
<organism evidence="6 7">
    <name type="scientific">Lojkania enalia</name>
    <dbReference type="NCBI Taxonomy" id="147567"/>
    <lineage>
        <taxon>Eukaryota</taxon>
        <taxon>Fungi</taxon>
        <taxon>Dikarya</taxon>
        <taxon>Ascomycota</taxon>
        <taxon>Pezizomycotina</taxon>
        <taxon>Dothideomycetes</taxon>
        <taxon>Pleosporomycetidae</taxon>
        <taxon>Pleosporales</taxon>
        <taxon>Pleosporales incertae sedis</taxon>
        <taxon>Lojkania</taxon>
    </lineage>
</organism>
<evidence type="ECO:0000256" key="2">
    <source>
        <dbReference type="ARBA" id="ARBA00023136"/>
    </source>
</evidence>
<dbReference type="EMBL" id="ML986580">
    <property type="protein sequence ID" value="KAF2270050.1"/>
    <property type="molecule type" value="Genomic_DNA"/>
</dbReference>
<dbReference type="OrthoDB" id="10005898at2759"/>
<accession>A0A9P4NBG7</accession>
<gene>
    <name evidence="6" type="ORF">CC78DRAFT_528553</name>
</gene>
<sequence length="315" mass="34773">MSDDNTEPGASTAKEAEKAAERVIPKDVSIPGNLESAARQIDRTILRLNKLLANPGGLSAFLSTFNYTLYVLAYVQTKSPSLASLARQLLARIRSQPEPIKPPATTLVANGAVPPVAALAGLISRARTTLRLFGLFPLYAWLRTLLAGQKLGADPVLHRIALLQCLSYLTYQALENVSVLADNGIVSKKVIALINRGDSTTARVYLWAYRAWFGGVCCDFLRLAREAQLERRKRAIRKQMQEEGKTVAEYQDEEDNKFDRKWWNDLMITSAWFPMALHFSSTTGIPGWNLGWMGLCGLVAGSSRAQTLWGATLHP</sequence>
<dbReference type="GO" id="GO:0005778">
    <property type="term" value="C:peroxisomal membrane"/>
    <property type="evidence" value="ECO:0007669"/>
    <property type="project" value="UniProtKB-SubCell"/>
</dbReference>
<protein>
    <recommendedName>
        <fullName evidence="8">Peroxin 11C</fullName>
    </recommendedName>
</protein>
<feature type="region of interest" description="Disordered" evidence="5">
    <location>
        <begin position="1"/>
        <end position="21"/>
    </location>
</feature>
<keyword evidence="2" id="KW-0472">Membrane</keyword>
<comment type="subcellular location">
    <subcellularLocation>
        <location evidence="4">Peroxisome membrane</location>
    </subcellularLocation>
</comment>
<dbReference type="Proteomes" id="UP000800093">
    <property type="component" value="Unassembled WGS sequence"/>
</dbReference>
<dbReference type="InterPro" id="IPR008733">
    <property type="entry name" value="PEX11"/>
</dbReference>
<name>A0A9P4NBG7_9PLEO</name>
<keyword evidence="3" id="KW-0576">Peroxisome</keyword>
<evidence type="ECO:0000313" key="6">
    <source>
        <dbReference type="EMBL" id="KAF2270050.1"/>
    </source>
</evidence>
<dbReference type="AlphaFoldDB" id="A0A9P4NBG7"/>
<dbReference type="Pfam" id="PF05648">
    <property type="entry name" value="PEX11"/>
    <property type="match status" value="1"/>
</dbReference>
<dbReference type="PANTHER" id="PTHR12652">
    <property type="entry name" value="PEROXISOMAL BIOGENESIS FACTOR 11"/>
    <property type="match status" value="1"/>
</dbReference>
<evidence type="ECO:0000256" key="3">
    <source>
        <dbReference type="ARBA" id="ARBA00023140"/>
    </source>
</evidence>